<gene>
    <name evidence="1" type="ordered locus">Aazo_3820</name>
</gene>
<dbReference type="Proteomes" id="UP000001511">
    <property type="component" value="Chromosome"/>
</dbReference>
<reference evidence="1 2" key="1">
    <citation type="journal article" date="2010" name="PLoS ONE">
        <title>Genome erosion in a nitrogen-fixing vertically transmitted endosymbiotic multicellular cyanobacterium.</title>
        <authorList>
            <person name="Ran L."/>
            <person name="Larsson J."/>
            <person name="Vigil-Stenman T."/>
            <person name="Nylander J.A."/>
            <person name="Ininbergs K."/>
            <person name="Zheng W.W."/>
            <person name="Lapidus A."/>
            <person name="Lowry S."/>
            <person name="Haselkorn R."/>
            <person name="Bergman B."/>
        </authorList>
    </citation>
    <scope>NUCLEOTIDE SEQUENCE [LARGE SCALE GENOMIC DNA]</scope>
    <source>
        <strain evidence="1 2">0708</strain>
    </source>
</reference>
<proteinExistence type="predicted"/>
<dbReference type="HOGENOM" id="CLU_3273554_0_0_3"/>
<dbReference type="AlphaFoldDB" id="D7E4N1"/>
<sequence length="44" mass="4877">MSTATLETFENLQTSLCLAFHSVKMRKEPRKESGLAIGTDSSYP</sequence>
<name>D7E4N1_NOSA0</name>
<accession>D7E4N1</accession>
<evidence type="ECO:0000313" key="1">
    <source>
        <dbReference type="EMBL" id="ADI65347.1"/>
    </source>
</evidence>
<evidence type="ECO:0000313" key="2">
    <source>
        <dbReference type="Proteomes" id="UP000001511"/>
    </source>
</evidence>
<organism evidence="1 2">
    <name type="scientific">Nostoc azollae (strain 0708)</name>
    <name type="common">Anabaena azollae (strain 0708)</name>
    <dbReference type="NCBI Taxonomy" id="551115"/>
    <lineage>
        <taxon>Bacteria</taxon>
        <taxon>Bacillati</taxon>
        <taxon>Cyanobacteriota</taxon>
        <taxon>Cyanophyceae</taxon>
        <taxon>Nostocales</taxon>
        <taxon>Nostocaceae</taxon>
        <taxon>Trichormus</taxon>
    </lineage>
</organism>
<protein>
    <submittedName>
        <fullName evidence="1">Uncharacterized protein</fullName>
    </submittedName>
</protein>
<keyword evidence="2" id="KW-1185">Reference proteome</keyword>
<dbReference type="EMBL" id="CP002059">
    <property type="protein sequence ID" value="ADI65347.1"/>
    <property type="molecule type" value="Genomic_DNA"/>
</dbReference>
<dbReference type="KEGG" id="naz:Aazo_3820"/>